<accession>A0A1G8AV67</accession>
<dbReference type="Proteomes" id="UP000217076">
    <property type="component" value="Unassembled WGS sequence"/>
</dbReference>
<protein>
    <submittedName>
        <fullName evidence="2">Uncharacterized protein</fullName>
    </submittedName>
</protein>
<keyword evidence="3" id="KW-1185">Reference proteome</keyword>
<dbReference type="STRING" id="83401.SAMN05421742_105117"/>
<proteinExistence type="predicted"/>
<dbReference type="OrthoDB" id="7358387at2"/>
<evidence type="ECO:0000313" key="3">
    <source>
        <dbReference type="Proteomes" id="UP000217076"/>
    </source>
</evidence>
<gene>
    <name evidence="2" type="ORF">SAMN05421742_105117</name>
</gene>
<name>A0A1G8AV67_9PROT</name>
<reference evidence="3" key="1">
    <citation type="submission" date="2016-10" db="EMBL/GenBank/DDBJ databases">
        <authorList>
            <person name="Varghese N."/>
            <person name="Submissions S."/>
        </authorList>
    </citation>
    <scope>NUCLEOTIDE SEQUENCE [LARGE SCALE GENOMIC DNA]</scope>
    <source>
        <strain evidence="3">930I</strain>
    </source>
</reference>
<organism evidence="2 3">
    <name type="scientific">Roseospirillum parvum</name>
    <dbReference type="NCBI Taxonomy" id="83401"/>
    <lineage>
        <taxon>Bacteria</taxon>
        <taxon>Pseudomonadati</taxon>
        <taxon>Pseudomonadota</taxon>
        <taxon>Alphaproteobacteria</taxon>
        <taxon>Rhodospirillales</taxon>
        <taxon>Rhodospirillaceae</taxon>
        <taxon>Roseospirillum</taxon>
    </lineage>
</organism>
<dbReference type="EMBL" id="FNCV01000005">
    <property type="protein sequence ID" value="SDH24754.1"/>
    <property type="molecule type" value="Genomic_DNA"/>
</dbReference>
<sequence length="143" mass="15360">MNDPDAPSDRDDDTARESETPRDPVAGALLVIGDCRAWPQVRARLDEHGLSEALGPDGLLRVMAAWQAERAGALSDAELTAELRHWAEGGTYQSHLGGFNALSPETLLDEARRRGWFVQSLPGGRGVVTPPTGKPLVLPETPS</sequence>
<dbReference type="AlphaFoldDB" id="A0A1G8AV67"/>
<dbReference type="RefSeq" id="WP_092618692.1">
    <property type="nucleotide sequence ID" value="NZ_FNCV01000005.1"/>
</dbReference>
<evidence type="ECO:0000313" key="2">
    <source>
        <dbReference type="EMBL" id="SDH24754.1"/>
    </source>
</evidence>
<feature type="compositionally biased region" description="Basic and acidic residues" evidence="1">
    <location>
        <begin position="7"/>
        <end position="22"/>
    </location>
</feature>
<feature type="region of interest" description="Disordered" evidence="1">
    <location>
        <begin position="1"/>
        <end position="26"/>
    </location>
</feature>
<evidence type="ECO:0000256" key="1">
    <source>
        <dbReference type="SAM" id="MobiDB-lite"/>
    </source>
</evidence>